<accession>A7NHR4</accession>
<sequence length="220" mass="25217">MSIFVRIRDILSANINALLDNAEDPEKMANEYLRQLHNQEYEVKTNVAAAMADLARLNRMEAQYLAEVESWDRKAEAALRAGDESLAKAALARKVQAQKLYEQYRDQSDAQEQQVEQLEQALVQLQTRVAEVQAKRDLIIAKKNRAQTQEAIQRTVRQATRISAMDKLDQLESRVDDRLDQAEAMAKLEGDTLENKFRNLERDTAVDAEFEELKRRLGQG</sequence>
<dbReference type="Proteomes" id="UP000000263">
    <property type="component" value="Chromosome"/>
</dbReference>
<evidence type="ECO:0000256" key="2">
    <source>
        <dbReference type="SAM" id="Coils"/>
    </source>
</evidence>
<name>A7NHR4_ROSCS</name>
<keyword evidence="4" id="KW-1185">Reference proteome</keyword>
<dbReference type="eggNOG" id="COG1842">
    <property type="taxonomic scope" value="Bacteria"/>
</dbReference>
<dbReference type="AlphaFoldDB" id="A7NHR4"/>
<dbReference type="Pfam" id="PF04012">
    <property type="entry name" value="PspA_IM30"/>
    <property type="match status" value="1"/>
</dbReference>
<dbReference type="OrthoDB" id="9779630at2"/>
<proteinExistence type="inferred from homology"/>
<dbReference type="RefSeq" id="WP_012119441.1">
    <property type="nucleotide sequence ID" value="NC_009767.1"/>
</dbReference>
<keyword evidence="2" id="KW-0175">Coiled coil</keyword>
<organism evidence="3 4">
    <name type="scientific">Roseiflexus castenholzii (strain DSM 13941 / HLO8)</name>
    <dbReference type="NCBI Taxonomy" id="383372"/>
    <lineage>
        <taxon>Bacteria</taxon>
        <taxon>Bacillati</taxon>
        <taxon>Chloroflexota</taxon>
        <taxon>Chloroflexia</taxon>
        <taxon>Chloroflexales</taxon>
        <taxon>Roseiflexineae</taxon>
        <taxon>Roseiflexaceae</taxon>
        <taxon>Roseiflexus</taxon>
    </lineage>
</organism>
<dbReference type="EMBL" id="CP000804">
    <property type="protein sequence ID" value="ABU57011.1"/>
    <property type="molecule type" value="Genomic_DNA"/>
</dbReference>
<reference evidence="3 4" key="1">
    <citation type="submission" date="2007-08" db="EMBL/GenBank/DDBJ databases">
        <title>Complete sequence of Roseiflexus castenholzii DSM 13941.</title>
        <authorList>
            <consortium name="US DOE Joint Genome Institute"/>
            <person name="Copeland A."/>
            <person name="Lucas S."/>
            <person name="Lapidus A."/>
            <person name="Barry K."/>
            <person name="Glavina del Rio T."/>
            <person name="Dalin E."/>
            <person name="Tice H."/>
            <person name="Pitluck S."/>
            <person name="Thompson L.S."/>
            <person name="Brettin T."/>
            <person name="Bruce D."/>
            <person name="Detter J.C."/>
            <person name="Han C."/>
            <person name="Tapia R."/>
            <person name="Schmutz J."/>
            <person name="Larimer F."/>
            <person name="Land M."/>
            <person name="Hauser L."/>
            <person name="Kyrpides N."/>
            <person name="Mikhailova N."/>
            <person name="Bryant D.A."/>
            <person name="Hanada S."/>
            <person name="Tsukatani Y."/>
            <person name="Richardson P."/>
        </authorList>
    </citation>
    <scope>NUCLEOTIDE SEQUENCE [LARGE SCALE GENOMIC DNA]</scope>
    <source>
        <strain evidence="4">DSM 13941 / HLO8</strain>
    </source>
</reference>
<dbReference type="HOGENOM" id="CLU_056466_3_3_0"/>
<dbReference type="STRING" id="383372.Rcas_0896"/>
<dbReference type="InterPro" id="IPR007157">
    <property type="entry name" value="PspA_VIPP1"/>
</dbReference>
<gene>
    <name evidence="3" type="ordered locus">Rcas_0896</name>
</gene>
<comment type="similarity">
    <text evidence="1">Belongs to the PspA/Vipp/IM30 family.</text>
</comment>
<evidence type="ECO:0000313" key="4">
    <source>
        <dbReference type="Proteomes" id="UP000000263"/>
    </source>
</evidence>
<dbReference type="KEGG" id="rca:Rcas_0896"/>
<evidence type="ECO:0000313" key="3">
    <source>
        <dbReference type="EMBL" id="ABU57011.1"/>
    </source>
</evidence>
<dbReference type="PANTHER" id="PTHR31088:SF6">
    <property type="entry name" value="PHAGE SHOCK PROTEIN A"/>
    <property type="match status" value="1"/>
</dbReference>
<dbReference type="PANTHER" id="PTHR31088">
    <property type="entry name" value="MEMBRANE-ASSOCIATED PROTEIN VIPP1, CHLOROPLASTIC"/>
    <property type="match status" value="1"/>
</dbReference>
<evidence type="ECO:0000256" key="1">
    <source>
        <dbReference type="ARBA" id="ARBA00043985"/>
    </source>
</evidence>
<protein>
    <submittedName>
        <fullName evidence="3">Phage shock protein A, PspA</fullName>
    </submittedName>
</protein>
<feature type="coiled-coil region" evidence="2">
    <location>
        <begin position="87"/>
        <end position="135"/>
    </location>
</feature>